<dbReference type="EMBL" id="CP052804">
    <property type="protein sequence ID" value="QJV40211.1"/>
    <property type="molecule type" value="Genomic_DNA"/>
</dbReference>
<evidence type="ECO:0000313" key="11">
    <source>
        <dbReference type="EMBL" id="EBL4739008.1"/>
    </source>
</evidence>
<dbReference type="EMBL" id="AAGJVM010000121">
    <property type="protein sequence ID" value="EBO8410823.1"/>
    <property type="molecule type" value="Genomic_DNA"/>
</dbReference>
<evidence type="ECO:0000313" key="47">
    <source>
        <dbReference type="EMBL" id="ECV1009369.1"/>
    </source>
</evidence>
<evidence type="ECO:0000313" key="66">
    <source>
        <dbReference type="EMBL" id="EDG6336915.1"/>
    </source>
</evidence>
<dbReference type="EMBL" id="AAGUYX010000072">
    <property type="protein sequence ID" value="EBS2747640.1"/>
    <property type="molecule type" value="Genomic_DNA"/>
</dbReference>
<evidence type="ECO:0000313" key="13">
    <source>
        <dbReference type="EMBL" id="EBM8276047.1"/>
    </source>
</evidence>
<evidence type="ECO:0000313" key="68">
    <source>
        <dbReference type="EMBL" id="EDH4948529.1"/>
    </source>
</evidence>
<keyword evidence="6 9" id="KW-0378">Hydrolase</keyword>
<evidence type="ECO:0000313" key="12">
    <source>
        <dbReference type="EMBL" id="EBL4739147.1"/>
    </source>
</evidence>
<evidence type="ECO:0000313" key="22">
    <source>
        <dbReference type="EMBL" id="EBO8617272.1"/>
    </source>
</evidence>
<dbReference type="GO" id="GO:0006508">
    <property type="term" value="P:proteolysis"/>
    <property type="evidence" value="ECO:0007669"/>
    <property type="project" value="UniProtKB-KW"/>
</dbReference>
<evidence type="ECO:0000256" key="3">
    <source>
        <dbReference type="ARBA" id="ARBA00022670"/>
    </source>
</evidence>
<evidence type="ECO:0000313" key="77">
    <source>
        <dbReference type="EMBL" id="HAB4578860.1"/>
    </source>
</evidence>
<sequence>MKIKALLILFIFLPLIGCDRYTKEKAIVSLKGQEPASFFNGIFTLTYHENTGGMLSLGADLPENVRHIIFTLMVGAVLLSGLAYLLIKPMNKLSFSVGLLMLSGGLGNLYDRVLNEGRVVDFMLLQIGPLRTGVFNVADVAIMAGLFGFIFISSKSGKQLTNQSN</sequence>
<feature type="active site" evidence="9">
    <location>
        <position position="121"/>
    </location>
</feature>
<dbReference type="RefSeq" id="WP_058649967.1">
    <property type="nucleotide sequence ID" value="NZ_CBDHQZ010000036.1"/>
</dbReference>
<feature type="transmembrane region" description="Helical" evidence="9">
    <location>
        <begin position="130"/>
        <end position="152"/>
    </location>
</feature>
<dbReference type="EMBL" id="AAKSJL010000106">
    <property type="protein sequence ID" value="ECV5413685.1"/>
    <property type="molecule type" value="Genomic_DNA"/>
</dbReference>
<comment type="pathway">
    <text evidence="9">Protein modification; lipoprotein biosynthesis (signal peptide cleavage).</text>
</comment>
<dbReference type="EMBL" id="AAKSRR010000092">
    <property type="protein sequence ID" value="ECV1009530.1"/>
    <property type="molecule type" value="Genomic_DNA"/>
</dbReference>
<dbReference type="EMBL" id="AAKMPT010000110">
    <property type="protein sequence ID" value="ECT3917440.1"/>
    <property type="molecule type" value="Genomic_DNA"/>
</dbReference>
<dbReference type="EMBL" id="AAMLRT010000035">
    <property type="protein sequence ID" value="EDI6535398.1"/>
    <property type="molecule type" value="Genomic_DNA"/>
</dbReference>
<geneLocation type="plasmid" evidence="82">
    <name>pN17S0973</name>
</geneLocation>
<dbReference type="EMBL" id="DAAGUF010000154">
    <property type="protein sequence ID" value="HAB4578976.1"/>
    <property type="molecule type" value="Genomic_DNA"/>
</dbReference>
<dbReference type="EMBL" id="AAGKAB010000078">
    <property type="protein sequence ID" value="EBO9088203.1"/>
    <property type="molecule type" value="Genomic_DNA"/>
</dbReference>
<dbReference type="EMBL" id="DAAAKK010000061">
    <property type="protein sequence ID" value="HAA0876578.1"/>
    <property type="molecule type" value="Genomic_DNA"/>
</dbReference>
<comment type="catalytic activity">
    <reaction evidence="9">
        <text>Release of signal peptides from bacterial membrane prolipoproteins. Hydrolyzes -Xaa-Yaa-Zaa-|-(S,diacylglyceryl)Cys-, in which Xaa is hydrophobic (preferably Leu), and Yaa (Ala or Ser) and Zaa (Gly or Ala) have small, neutral side chains.</text>
        <dbReference type="EC" id="3.4.23.36"/>
    </reaction>
</comment>
<dbReference type="AlphaFoldDB" id="A0A3U9K7Z1"/>
<dbReference type="GO" id="GO:0005886">
    <property type="term" value="C:plasma membrane"/>
    <property type="evidence" value="ECO:0007669"/>
    <property type="project" value="UniProtKB-SubCell"/>
</dbReference>
<dbReference type="EMBL" id="AAKYXH010000039">
    <property type="protein sequence ID" value="ECX1649806.1"/>
    <property type="molecule type" value="Genomic_DNA"/>
</dbReference>
<dbReference type="EMBL" id="AAGUYX010000054">
    <property type="protein sequence ID" value="EBS2747505.1"/>
    <property type="molecule type" value="Genomic_DNA"/>
</dbReference>
<evidence type="ECO:0000256" key="6">
    <source>
        <dbReference type="ARBA" id="ARBA00022801"/>
    </source>
</evidence>
<evidence type="ECO:0000313" key="32">
    <source>
        <dbReference type="EMBL" id="ECD7998990.1"/>
    </source>
</evidence>
<dbReference type="EMBL" id="AAKSJL010000066">
    <property type="protein sequence ID" value="ECV5413544.1"/>
    <property type="molecule type" value="Genomic_DNA"/>
</dbReference>
<comment type="similarity">
    <text evidence="1 9 10">Belongs to the peptidase A8 family.</text>
</comment>
<dbReference type="EMBL" id="AALGHN010000034">
    <property type="protein sequence ID" value="ECY9479617.1"/>
    <property type="molecule type" value="Genomic_DNA"/>
</dbReference>
<comment type="caution">
    <text evidence="9">Lacks conserved residue(s) required for the propagation of feature annotation.</text>
</comment>
<reference evidence="56" key="2">
    <citation type="submission" date="2018-07" db="EMBL/GenBank/DDBJ databases">
        <authorList>
            <consortium name="NARMS: The National Antimicrobial Resistance Monitoring System"/>
        </authorList>
    </citation>
    <scope>NUCLEOTIDE SEQUENCE</scope>
    <source>
        <strain evidence="56">FSIS1605484</strain>
        <strain evidence="61">FSIS1710722</strain>
    </source>
</reference>
<evidence type="ECO:0000313" key="57">
    <source>
        <dbReference type="EMBL" id="EDB8944479.1"/>
    </source>
</evidence>
<evidence type="ECO:0000313" key="19">
    <source>
        <dbReference type="EMBL" id="EBO8410731.1"/>
    </source>
</evidence>
<dbReference type="EMBL" id="AAMLRT010000055">
    <property type="protein sequence ID" value="EDI6535470.1"/>
    <property type="molecule type" value="Genomic_DNA"/>
</dbReference>
<dbReference type="EMBL" id="AAMEVE010000058">
    <property type="protein sequence ID" value="EDG6336915.1"/>
    <property type="molecule type" value="Genomic_DNA"/>
</dbReference>
<evidence type="ECO:0000256" key="1">
    <source>
        <dbReference type="ARBA" id="ARBA00006139"/>
    </source>
</evidence>
<evidence type="ECO:0000313" key="27">
    <source>
        <dbReference type="EMBL" id="ECA3974228.1"/>
    </source>
</evidence>
<evidence type="ECO:0000313" key="48">
    <source>
        <dbReference type="EMBL" id="ECV1009530.1"/>
    </source>
</evidence>
<evidence type="ECO:0000313" key="29">
    <source>
        <dbReference type="EMBL" id="ECB5813285.1"/>
    </source>
</evidence>
<reference evidence="25" key="4">
    <citation type="submission" date="2018-07" db="EMBL/GenBank/DDBJ databases">
        <authorList>
            <person name="Ashton P.M."/>
            <person name="Dallman T."/>
            <person name="Nair S."/>
            <person name="De Pinna E."/>
            <person name="Peters T."/>
            <person name="Grant K."/>
        </authorList>
    </citation>
    <scope>NUCLEOTIDE SEQUENCE</scope>
    <source>
        <strain evidence="25">528553</strain>
        <strain evidence="33">707098</strain>
        <strain evidence="31">761617</strain>
    </source>
</reference>
<reference evidence="67" key="3">
    <citation type="submission" date="2018-07" db="EMBL/GenBank/DDBJ databases">
        <authorList>
            <consortium name="PulseNet: The National Subtyping Network for Foodborne Disease Surveillance"/>
            <person name="Tarr C.L."/>
            <person name="Trees E."/>
            <person name="Katz L.S."/>
            <person name="Carleton-Romer H.A."/>
            <person name="Stroika S."/>
            <person name="Kucerova Z."/>
            <person name="Roache K.F."/>
            <person name="Sabol A.L."/>
            <person name="Besser J."/>
            <person name="Gerner-Smidt P."/>
        </authorList>
    </citation>
    <scope>NUCLEOTIDE SEQUENCE</scope>
    <source>
        <strain evidence="67">PNUSAS013018</strain>
    </source>
</reference>
<dbReference type="EMBL" id="AAKLCC010000122">
    <property type="protein sequence ID" value="ECS9071878.1"/>
    <property type="molecule type" value="Genomic_DNA"/>
</dbReference>
<dbReference type="EMBL" id="AAGDVW010000079">
    <property type="protein sequence ID" value="EBM8276047.1"/>
    <property type="molecule type" value="Genomic_DNA"/>
</dbReference>
<dbReference type="EMBL" id="AAIGEA010000051">
    <property type="protein sequence ID" value="ECD8867137.1"/>
    <property type="molecule type" value="Genomic_DNA"/>
</dbReference>
<dbReference type="EMBL" id="AAGJVM010000080">
    <property type="protein sequence ID" value="EBO8410731.1"/>
    <property type="molecule type" value="Genomic_DNA"/>
</dbReference>
<evidence type="ECO:0000313" key="35">
    <source>
        <dbReference type="EMBL" id="ECS9071700.1"/>
    </source>
</evidence>
<dbReference type="EMBL" id="AAMEVE010000038">
    <property type="protein sequence ID" value="EDG6336775.1"/>
    <property type="molecule type" value="Genomic_DNA"/>
</dbReference>
<evidence type="ECO:0000313" key="50">
    <source>
        <dbReference type="EMBL" id="ECV3265510.1"/>
    </source>
</evidence>
<dbReference type="EMBL" id="AAIGEA010000082">
    <property type="protein sequence ID" value="ECD8867265.1"/>
    <property type="molecule type" value="Genomic_DNA"/>
</dbReference>
<protein>
    <recommendedName>
        <fullName evidence="9">Lipoprotein signal peptidase</fullName>
        <ecNumber evidence="9">3.4.23.36</ecNumber>
    </recommendedName>
    <alternativeName>
        <fullName evidence="9">Prolipoprotein signal peptidase</fullName>
    </alternativeName>
    <alternativeName>
        <fullName evidence="9">Signal peptidase II</fullName>
        <shortName evidence="9">SPase II</shortName>
    </alternativeName>
</protein>
<evidence type="ECO:0000313" key="78">
    <source>
        <dbReference type="EMBL" id="HAB4578976.1"/>
    </source>
</evidence>
<evidence type="ECO:0000313" key="74">
    <source>
        <dbReference type="EMBL" id="HAA0876578.1"/>
    </source>
</evidence>
<keyword evidence="81" id="KW-0614">Plasmid</keyword>
<dbReference type="EMBL" id="AAMDBK010000087">
    <property type="protein sequence ID" value="EDG1267957.1"/>
    <property type="molecule type" value="Genomic_DNA"/>
</dbReference>
<keyword evidence="5 9" id="KW-0064">Aspartyl protease</keyword>
<evidence type="ECO:0000313" key="23">
    <source>
        <dbReference type="EMBL" id="EBO9088203.1"/>
    </source>
</evidence>
<name>A0A3U9K7Z1_SALIN</name>
<dbReference type="Pfam" id="PF01252">
    <property type="entry name" value="Peptidase_A8"/>
    <property type="match status" value="1"/>
</dbReference>
<evidence type="ECO:0000313" key="30">
    <source>
        <dbReference type="EMBL" id="ECB5813381.1"/>
    </source>
</evidence>
<evidence type="ECO:0000313" key="40">
    <source>
        <dbReference type="EMBL" id="ECT3917567.1"/>
    </source>
</evidence>
<evidence type="ECO:0000313" key="38">
    <source>
        <dbReference type="EMBL" id="ECS9814965.1"/>
    </source>
</evidence>
<dbReference type="EC" id="3.4.23.36" evidence="9"/>
<evidence type="ECO:0000313" key="61">
    <source>
        <dbReference type="EMBL" id="EDG1267878.1"/>
    </source>
</evidence>
<evidence type="ECO:0000313" key="54">
    <source>
        <dbReference type="EMBL" id="ECY9479617.1"/>
    </source>
</evidence>
<evidence type="ECO:0000313" key="81">
    <source>
        <dbReference type="EMBL" id="QJV35710.1"/>
    </source>
</evidence>
<dbReference type="EMBL" id="DAAGAN010000032">
    <property type="protein sequence ID" value="HAB2265066.1"/>
    <property type="molecule type" value="Genomic_DNA"/>
</dbReference>
<comment type="subcellular location">
    <subcellularLocation>
        <location evidence="9">Cell membrane</location>
        <topology evidence="9">Multi-pass membrane protein</topology>
    </subcellularLocation>
</comment>
<dbReference type="Proteomes" id="UP000839930">
    <property type="component" value="Unassembled WGS sequence"/>
</dbReference>
<evidence type="ECO:0000313" key="34">
    <source>
        <dbReference type="EMBL" id="ECD8867265.1"/>
    </source>
</evidence>
<dbReference type="EMBL" id="AALOZJ010000069">
    <property type="protein sequence ID" value="EDB8944587.1"/>
    <property type="molecule type" value="Genomic_DNA"/>
</dbReference>
<dbReference type="EMBL" id="AAFZEX010000098">
    <property type="protein sequence ID" value="EBL4739147.1"/>
    <property type="molecule type" value="Genomic_DNA"/>
</dbReference>
<dbReference type="EMBL" id="AALGHN010000064">
    <property type="protein sequence ID" value="ECY9479758.1"/>
    <property type="molecule type" value="Genomic_DNA"/>
</dbReference>
<evidence type="ECO:0000313" key="56">
    <source>
        <dbReference type="EMBL" id="ECZ8878193.1"/>
    </source>
</evidence>
<evidence type="ECO:0000313" key="79">
    <source>
        <dbReference type="EMBL" id="HAF0041769.1"/>
    </source>
</evidence>
<dbReference type="EMBL" id="AAHYAN010000108">
    <property type="protein sequence ID" value="ECB5813381.1"/>
    <property type="molecule type" value="Genomic_DNA"/>
</dbReference>
<dbReference type="EMBL" id="AAKOVZ010000132">
    <property type="protein sequence ID" value="ECU0931942.1"/>
    <property type="molecule type" value="Genomic_DNA"/>
</dbReference>
<evidence type="ECO:0000313" key="76">
    <source>
        <dbReference type="EMBL" id="HAB2265191.1"/>
    </source>
</evidence>
<dbReference type="HAMAP" id="MF_00161">
    <property type="entry name" value="LspA"/>
    <property type="match status" value="1"/>
</dbReference>
<dbReference type="EMBL" id="AAMDBK010000063">
    <property type="protein sequence ID" value="EDG1267878.1"/>
    <property type="molecule type" value="Genomic_DNA"/>
</dbReference>
<dbReference type="EMBL" id="AALSGV010000036">
    <property type="protein sequence ID" value="EDC8474240.1"/>
    <property type="molecule type" value="Genomic_DNA"/>
</dbReference>
<evidence type="ECO:0000313" key="43">
    <source>
        <dbReference type="EMBL" id="ECU0931828.1"/>
    </source>
</evidence>
<keyword evidence="2 9" id="KW-1003">Cell membrane</keyword>
<dbReference type="EMBL" id="AAKOUH010000191">
    <property type="protein sequence ID" value="ECU0730182.1"/>
    <property type="molecule type" value="Genomic_DNA"/>
</dbReference>
<evidence type="ECO:0000313" key="16">
    <source>
        <dbReference type="EMBL" id="EBO1800651.1"/>
    </source>
</evidence>
<dbReference type="EMBL" id="AAHUFL010000056">
    <property type="protein sequence ID" value="ECA3974228.1"/>
    <property type="molecule type" value="Genomic_DNA"/>
</dbReference>
<dbReference type="EMBL" id="CP052802">
    <property type="protein sequence ID" value="QJV35710.1"/>
    <property type="molecule type" value="Genomic_DNA"/>
</dbReference>
<evidence type="ECO:0000313" key="75">
    <source>
        <dbReference type="EMBL" id="HAB2265066.1"/>
    </source>
</evidence>
<evidence type="ECO:0000313" key="70">
    <source>
        <dbReference type="EMBL" id="EDH8389917.1"/>
    </source>
</evidence>
<keyword evidence="4 9" id="KW-0812">Transmembrane</keyword>
<evidence type="ECO:0000256" key="9">
    <source>
        <dbReference type="HAMAP-Rule" id="MF_00161"/>
    </source>
</evidence>
<evidence type="ECO:0000313" key="25">
    <source>
        <dbReference type="EMBL" id="EBS2747505.1"/>
    </source>
</evidence>
<evidence type="ECO:0000313" key="31">
    <source>
        <dbReference type="EMBL" id="ECD7998878.1"/>
    </source>
</evidence>
<dbReference type="EMBL" id="DAAGUF010000109">
    <property type="protein sequence ID" value="HAB4578860.1"/>
    <property type="molecule type" value="Genomic_DNA"/>
</dbReference>
<keyword evidence="7 9" id="KW-1133">Transmembrane helix</keyword>
<dbReference type="EMBL" id="AAGHXE010000147">
    <property type="protein sequence ID" value="EBO2481952.1"/>
    <property type="molecule type" value="Genomic_DNA"/>
</dbReference>
<dbReference type="EMBL" id="AALOZJ010000045">
    <property type="protein sequence ID" value="EDB8944479.1"/>
    <property type="molecule type" value="Genomic_DNA"/>
</dbReference>
<evidence type="ECO:0000313" key="49">
    <source>
        <dbReference type="EMBL" id="ECV3265390.1"/>
    </source>
</evidence>
<dbReference type="EMBL" id="AAKSCF010000081">
    <property type="protein sequence ID" value="ECV3265510.1"/>
    <property type="molecule type" value="Genomic_DNA"/>
</dbReference>
<dbReference type="EMBL" id="AAMIZD010000040">
    <property type="protein sequence ID" value="EDH8389797.1"/>
    <property type="molecule type" value="Genomic_DNA"/>
</dbReference>
<dbReference type="EMBL" id="AALIFF010000057">
    <property type="protein sequence ID" value="ECZ8878193.1"/>
    <property type="molecule type" value="Genomic_DNA"/>
</dbReference>
<evidence type="ECO:0000313" key="24">
    <source>
        <dbReference type="EMBL" id="EBO9088299.1"/>
    </source>
</evidence>
<evidence type="ECO:0000313" key="63">
    <source>
        <dbReference type="EMBL" id="EDG6141196.1"/>
    </source>
</evidence>
<dbReference type="EMBL" id="DAAAKK010000039">
    <property type="protein sequence ID" value="HAA0876501.1"/>
    <property type="molecule type" value="Genomic_DNA"/>
</dbReference>
<evidence type="ECO:0000313" key="28">
    <source>
        <dbReference type="EMBL" id="ECA3974343.1"/>
    </source>
</evidence>
<evidence type="ECO:0000256" key="2">
    <source>
        <dbReference type="ARBA" id="ARBA00022475"/>
    </source>
</evidence>
<evidence type="ECO:0000313" key="39">
    <source>
        <dbReference type="EMBL" id="ECT3917440.1"/>
    </source>
</evidence>
<dbReference type="EMBL" id="AAHUFL010000091">
    <property type="protein sequence ID" value="ECA3974343.1"/>
    <property type="molecule type" value="Genomic_DNA"/>
</dbReference>
<dbReference type="EMBL" id="AAGJWD010000059">
    <property type="protein sequence ID" value="EBO8617195.1"/>
    <property type="molecule type" value="Genomic_DNA"/>
</dbReference>
<comment type="function">
    <text evidence="9">This protein specifically catalyzes the removal of signal peptides from prolipoproteins.</text>
</comment>
<dbReference type="EMBL" id="AALSGV010000059">
    <property type="protein sequence ID" value="EDC8474373.1"/>
    <property type="molecule type" value="Genomic_DNA"/>
</dbReference>
<evidence type="ECO:0000313" key="82">
    <source>
        <dbReference type="EMBL" id="QJV40211.1"/>
    </source>
</evidence>
<dbReference type="EMBL" id="AAKSRR010000059">
    <property type="protein sequence ID" value="ECV1009369.1"/>
    <property type="molecule type" value="Genomic_DNA"/>
</dbReference>
<dbReference type="EMBL" id="AAKOVZ010000094">
    <property type="protein sequence ID" value="ECU0931828.1"/>
    <property type="molecule type" value="Genomic_DNA"/>
</dbReference>
<reference evidence="81" key="7">
    <citation type="submission" date="2020-04" db="EMBL/GenBank/DDBJ databases">
        <title>The Salmonella enterica Resistant Infantis in Poultry (RIP) Clone Continues to Spread and Recombine in the United States.</title>
        <authorList>
            <person name="Tyson G.H."/>
            <person name="Li C."/>
            <person name="Harrison L."/>
            <person name="Martin G."/>
            <person name="Hsu C.-H."/>
            <person name="Tate H."/>
            <person name="Tran T.-T.T."/>
            <person name="Strain E."/>
            <person name="Zhao S."/>
        </authorList>
    </citation>
    <scope>NUCLEOTIDE SEQUENCE</scope>
    <source>
        <strain evidence="82">CVM N17S973</strain>
        <strain evidence="81">CVM N17S976</strain>
        <plasmid evidence="82">pN17S0973</plasmid>
        <plasmid evidence="81">pN17S0976</plasmid>
    </source>
</reference>
<evidence type="ECO:0000313" key="42">
    <source>
        <dbReference type="EMBL" id="ECU0730182.1"/>
    </source>
</evidence>
<evidence type="ECO:0000313" key="26">
    <source>
        <dbReference type="EMBL" id="EBS2747640.1"/>
    </source>
</evidence>
<evidence type="ECO:0000313" key="52">
    <source>
        <dbReference type="EMBL" id="ECV5413685.1"/>
    </source>
</evidence>
<dbReference type="EMBL" id="AAGHRN010000092">
    <property type="protein sequence ID" value="EBO1800651.1"/>
    <property type="molecule type" value="Genomic_DNA"/>
</dbReference>
<evidence type="ECO:0000313" key="51">
    <source>
        <dbReference type="EMBL" id="ECV5413544.1"/>
    </source>
</evidence>
<evidence type="ECO:0000256" key="10">
    <source>
        <dbReference type="RuleBase" id="RU004181"/>
    </source>
</evidence>
<evidence type="ECO:0000313" key="14">
    <source>
        <dbReference type="EMBL" id="EBM8276116.1"/>
    </source>
</evidence>
<dbReference type="EMBL" id="DAAGAN010000055">
    <property type="protein sequence ID" value="HAB2265191.1"/>
    <property type="molecule type" value="Genomic_DNA"/>
</dbReference>
<dbReference type="EMBL" id="AAKMPT010000147">
    <property type="protein sequence ID" value="ECT3917567.1"/>
    <property type="molecule type" value="Genomic_DNA"/>
</dbReference>
<evidence type="ECO:0000313" key="55">
    <source>
        <dbReference type="EMBL" id="ECY9479758.1"/>
    </source>
</evidence>
<evidence type="ECO:0000313" key="36">
    <source>
        <dbReference type="EMBL" id="ECS9071878.1"/>
    </source>
</evidence>
<dbReference type="PRINTS" id="PR00781">
    <property type="entry name" value="LIPOSIGPTASE"/>
</dbReference>
<evidence type="ECO:0000313" key="44">
    <source>
        <dbReference type="EMBL" id="ECU0931942.1"/>
    </source>
</evidence>
<evidence type="ECO:0000313" key="80">
    <source>
        <dbReference type="EMBL" id="HAF0041938.1"/>
    </source>
</evidence>
<dbReference type="EMBL" id="AAGJWD010000081">
    <property type="protein sequence ID" value="EBO8617272.1"/>
    <property type="molecule type" value="Genomic_DNA"/>
</dbReference>
<keyword evidence="8 9" id="KW-0472">Membrane</keyword>
<feature type="transmembrane region" description="Helical" evidence="9">
    <location>
        <begin position="93"/>
        <end position="110"/>
    </location>
</feature>
<evidence type="ECO:0000313" key="73">
    <source>
        <dbReference type="EMBL" id="HAA0876501.1"/>
    </source>
</evidence>
<evidence type="ECO:0000313" key="67">
    <source>
        <dbReference type="EMBL" id="EDH4948380.1"/>
    </source>
</evidence>
<evidence type="ECO:0000256" key="8">
    <source>
        <dbReference type="ARBA" id="ARBA00023136"/>
    </source>
</evidence>
<evidence type="ECO:0000313" key="37">
    <source>
        <dbReference type="EMBL" id="ECS9814835.1"/>
    </source>
</evidence>
<dbReference type="EMBL" id="AAGHXE010000214">
    <property type="protein sequence ID" value="EBO2482148.1"/>
    <property type="molecule type" value="Genomic_DNA"/>
</dbReference>
<evidence type="ECO:0000313" key="18">
    <source>
        <dbReference type="EMBL" id="EBO2482148.1"/>
    </source>
</evidence>
<reference evidence="73" key="1">
    <citation type="journal article" date="2018" name="Genome Biol.">
        <title>SKESA: strategic k-mer extension for scrupulous assemblies.</title>
        <authorList>
            <person name="Souvorov A."/>
            <person name="Agarwala R."/>
            <person name="Lipman D.J."/>
        </authorList>
    </citation>
    <scope>NUCLEOTIDE SEQUENCE</scope>
    <source>
        <strain evidence="73">13-3055</strain>
        <strain evidence="79">14026835_human_pESI_CTX_M65_2014</strain>
        <strain evidence="75">Salmonella enterica</strain>
    </source>
</reference>
<organism evidence="64">
    <name type="scientific">Salmonella infantis</name>
    <dbReference type="NCBI Taxonomy" id="595"/>
    <lineage>
        <taxon>Bacteria</taxon>
        <taxon>Pseudomonadati</taxon>
        <taxon>Pseudomonadota</taxon>
        <taxon>Gammaproteobacteria</taxon>
        <taxon>Enterobacterales</taxon>
        <taxon>Enterobacteriaceae</taxon>
        <taxon>Salmonella</taxon>
    </lineage>
</organism>
<feature type="active site" evidence="9">
    <location>
        <position position="139"/>
    </location>
</feature>
<evidence type="ECO:0000313" key="64">
    <source>
        <dbReference type="EMBL" id="EDG6141297.1"/>
    </source>
</evidence>
<geneLocation type="plasmid" evidence="81">
    <name>pN17S0976</name>
</geneLocation>
<evidence type="ECO:0000313" key="71">
    <source>
        <dbReference type="EMBL" id="EDI6535398.1"/>
    </source>
</evidence>
<keyword evidence="3 9" id="KW-0645">Protease</keyword>
<dbReference type="EMBL" id="AAKLIB010000085">
    <property type="protein sequence ID" value="ECS9814835.1"/>
    <property type="molecule type" value="Genomic_DNA"/>
</dbReference>
<evidence type="ECO:0000313" key="59">
    <source>
        <dbReference type="EMBL" id="EDC8474240.1"/>
    </source>
</evidence>
<dbReference type="EMBL" id="AAMETK010000034">
    <property type="protein sequence ID" value="EDG6141196.1"/>
    <property type="molecule type" value="Genomic_DNA"/>
</dbReference>
<dbReference type="EMBL" id="AAIFWQ010000045">
    <property type="protein sequence ID" value="ECD7998878.1"/>
    <property type="molecule type" value="Genomic_DNA"/>
</dbReference>
<dbReference type="EMBL" id="AAMHVA010000067">
    <property type="protein sequence ID" value="EDH4948380.1"/>
    <property type="molecule type" value="Genomic_DNA"/>
</dbReference>
<dbReference type="PANTHER" id="PTHR33695">
    <property type="entry name" value="LIPOPROTEIN SIGNAL PEPTIDASE"/>
    <property type="match status" value="1"/>
</dbReference>
<evidence type="ECO:0000313" key="69">
    <source>
        <dbReference type="EMBL" id="EDH8389797.1"/>
    </source>
</evidence>
<dbReference type="EMBL" id="DAATTM010000038">
    <property type="protein sequence ID" value="HAF0041769.1"/>
    <property type="molecule type" value="Genomic_DNA"/>
</dbReference>
<evidence type="ECO:0000313" key="21">
    <source>
        <dbReference type="EMBL" id="EBO8617195.1"/>
    </source>
</evidence>
<evidence type="ECO:0000313" key="65">
    <source>
        <dbReference type="EMBL" id="EDG6336775.1"/>
    </source>
</evidence>
<accession>A0A3U9K7Z1</accession>
<feature type="transmembrane region" description="Helical" evidence="9">
    <location>
        <begin position="67"/>
        <end position="86"/>
    </location>
</feature>
<evidence type="ECO:0000313" key="20">
    <source>
        <dbReference type="EMBL" id="EBO8410823.1"/>
    </source>
</evidence>
<dbReference type="PANTHER" id="PTHR33695:SF1">
    <property type="entry name" value="LIPOPROTEIN SIGNAL PEPTIDASE"/>
    <property type="match status" value="1"/>
</dbReference>
<dbReference type="EMBL" id="AAIFWQ010000060">
    <property type="protein sequence ID" value="ECD7998990.1"/>
    <property type="molecule type" value="Genomic_DNA"/>
</dbReference>
<reference evidence="73" key="6">
    <citation type="submission" date="2019-10" db="EMBL/GenBank/DDBJ databases">
        <authorList>
            <consortium name="NCBI Pathogen Detection Project"/>
        </authorList>
    </citation>
    <scope>NUCLEOTIDE SEQUENCE</scope>
    <source>
        <strain evidence="73">13-3055</strain>
        <strain evidence="79">14026835_human_pESI_CTX_M65_2014</strain>
        <strain evidence="75">Salmonella enterica</strain>
    </source>
</reference>
<dbReference type="PROSITE" id="PS00855">
    <property type="entry name" value="SPASE_II"/>
    <property type="match status" value="1"/>
</dbReference>
<dbReference type="EMBL" id="AAGDVW010000107">
    <property type="protein sequence ID" value="EBM8276116.1"/>
    <property type="molecule type" value="Genomic_DNA"/>
</dbReference>
<proteinExistence type="inferred from homology"/>
<dbReference type="EMBL" id="AAKLIB010000122">
    <property type="protein sequence ID" value="ECS9814965.1"/>
    <property type="molecule type" value="Genomic_DNA"/>
</dbReference>
<evidence type="ECO:0000313" key="17">
    <source>
        <dbReference type="EMBL" id="EBO2481952.1"/>
    </source>
</evidence>
<evidence type="ECO:0000256" key="5">
    <source>
        <dbReference type="ARBA" id="ARBA00022750"/>
    </source>
</evidence>
<evidence type="ECO:0000313" key="60">
    <source>
        <dbReference type="EMBL" id="EDC8474373.1"/>
    </source>
</evidence>
<dbReference type="EMBL" id="AAKOUH010000115">
    <property type="protein sequence ID" value="ECU0729932.1"/>
    <property type="molecule type" value="Genomic_DNA"/>
</dbReference>
<dbReference type="EMBL" id="AAKLCC010000078">
    <property type="protein sequence ID" value="ECS9071700.1"/>
    <property type="molecule type" value="Genomic_DNA"/>
</dbReference>
<gene>
    <name evidence="9" type="primary">lspA</name>
    <name evidence="53" type="ORF">APS00_24285</name>
    <name evidence="54" type="ORF">AVV94_24095</name>
    <name evidence="55" type="ORF">AVV94_24935</name>
    <name evidence="56" type="ORF">AYO59_24090</name>
    <name evidence="61" type="ORF">B6H83_24420</name>
    <name evidence="62" type="ORF">B6H83_24900</name>
    <name evidence="63" type="ORF">B7096_24095</name>
    <name evidence="64" type="ORF">B7096_24665</name>
    <name evidence="65" type="ORF">B7906_24130</name>
    <name evidence="66" type="ORF">B7906_24945</name>
    <name evidence="57" type="ORF">BCO24_24200</name>
    <name evidence="58" type="ORF">BCO24_24855</name>
    <name evidence="59" type="ORF">BKZ14_24110</name>
    <name evidence="60" type="ORF">BKZ14_24930</name>
    <name evidence="67" type="ORF">CBY70_23850</name>
    <name evidence="68" type="ORF">CBY70_24780</name>
    <name evidence="69" type="ORF">CCQ00_23995</name>
    <name evidence="70" type="ORF">CCQ00_24685</name>
    <name evidence="71" type="ORF">CFG52_24430</name>
    <name evidence="72" type="ORF">CFG52_24870</name>
    <name evidence="39" type="ORF">D4Q57_24960</name>
    <name evidence="40" type="ORF">D4Q57_25720</name>
    <name evidence="82" type="ORF">D7G20_23215</name>
    <name evidence="81" type="ORF">D7G23_24045</name>
    <name evidence="41" type="ORF">DK644_24235</name>
    <name evidence="42" type="ORF">DK644_25750</name>
    <name evidence="35" type="ORF">DKR80_24910</name>
    <name evidence="36" type="ORF">DKR80_25975</name>
    <name evidence="43" type="ORF">DML76_25290</name>
    <name evidence="44" type="ORF">DML76_25985</name>
    <name evidence="37" type="ORF">DNT91_24950</name>
    <name evidence="38" type="ORF">DNT91_25765</name>
    <name evidence="49" type="ORF">DOG78_25125</name>
    <name evidence="50" type="ORF">DOG78_25835</name>
    <name evidence="25" type="ORF">DRX68_24860</name>
    <name evidence="26" type="ORF">DRX68_25625</name>
    <name evidence="51" type="ORF">DUG45_24920</name>
    <name evidence="52" type="ORF">DUG45_25805</name>
    <name evidence="45" type="ORF">DVE59_24850</name>
    <name evidence="46" type="ORF">DVE59_25460</name>
    <name evidence="47" type="ORF">DZ830_25060</name>
    <name evidence="48" type="ORF">DZ830_26015</name>
    <name evidence="13" type="ORF">E3C53_24265</name>
    <name evidence="14" type="ORF">E3C53_24665</name>
    <name evidence="33" type="ORF">E4A09_24510</name>
    <name evidence="34" type="ORF">E4A09_25265</name>
    <name evidence="17" type="ORF">E9406_23430</name>
    <name evidence="18" type="ORF">E9406_24565</name>
    <name evidence="21" type="ORF">EK920_24160</name>
    <name evidence="22" type="ORF">EK920_24635</name>
    <name evidence="27" type="ORF">EKK94_24535</name>
    <name evidence="28" type="ORF">EKK94_25270</name>
    <name evidence="19" type="ORF">EM927_24060</name>
    <name evidence="20" type="ORF">EM927_24660</name>
    <name evidence="15" type="ORF">EX903_24115</name>
    <name evidence="16" type="ORF">EX903_24865</name>
    <name evidence="29" type="ORF">EZK84_24500</name>
    <name evidence="30" type="ORF">EZK84_25155</name>
    <name evidence="23" type="ORF">FA731_24245</name>
    <name evidence="24" type="ORF">FA731_24795</name>
    <name evidence="11" type="ORF">FDA00_23980</name>
    <name evidence="12" type="ORF">FDA00_24810</name>
    <name evidence="31" type="ORF">FKX15_24015</name>
    <name evidence="32" type="ORF">FKX15_24660</name>
    <name evidence="79" type="ORF">G4217_004845</name>
    <name evidence="80" type="ORF">G4217_005044</name>
    <name evidence="75" type="ORF">GB310_23995</name>
    <name evidence="76" type="ORF">GB310_24730</name>
    <name evidence="77" type="ORF">GBY81_23630</name>
    <name evidence="78" type="ORF">GBY81_24340</name>
    <name evidence="73" type="ORF">GDL33_24345</name>
    <name evidence="74" type="ORF">GDL33_24845</name>
</gene>
<dbReference type="GO" id="GO:0004190">
    <property type="term" value="F:aspartic-type endopeptidase activity"/>
    <property type="evidence" value="ECO:0007669"/>
    <property type="project" value="UniProtKB-UniRule"/>
</dbReference>
<dbReference type="EMBL" id="AAMIZD010000060">
    <property type="protein sequence ID" value="EDH8389917.1"/>
    <property type="molecule type" value="Genomic_DNA"/>
</dbReference>
<dbReference type="EMBL" id="AAKSCF010000054">
    <property type="protein sequence ID" value="ECV3265390.1"/>
    <property type="molecule type" value="Genomic_DNA"/>
</dbReference>
<dbReference type="EMBL" id="AAKPLR010000081">
    <property type="protein sequence ID" value="ECU2848353.1"/>
    <property type="molecule type" value="Genomic_DNA"/>
</dbReference>
<evidence type="ECO:0000313" key="53">
    <source>
        <dbReference type="EMBL" id="ECX1649806.1"/>
    </source>
</evidence>
<evidence type="ECO:0000313" key="41">
    <source>
        <dbReference type="EMBL" id="ECU0729932.1"/>
    </source>
</evidence>
<dbReference type="EMBL" id="AAGKAB010000103">
    <property type="protein sequence ID" value="EBO9088299.1"/>
    <property type="molecule type" value="Genomic_DNA"/>
</dbReference>
<evidence type="ECO:0000313" key="62">
    <source>
        <dbReference type="EMBL" id="EDG1267957.1"/>
    </source>
</evidence>
<evidence type="ECO:0000256" key="7">
    <source>
        <dbReference type="ARBA" id="ARBA00022989"/>
    </source>
</evidence>
<evidence type="ECO:0000256" key="4">
    <source>
        <dbReference type="ARBA" id="ARBA00022692"/>
    </source>
</evidence>
<dbReference type="EMBL" id="DAATTM010000077">
    <property type="protein sequence ID" value="HAF0041938.1"/>
    <property type="molecule type" value="Genomic_DNA"/>
</dbReference>
<dbReference type="EMBL" id="AAHYAN010000073">
    <property type="protein sequence ID" value="ECB5813285.1"/>
    <property type="molecule type" value="Genomic_DNA"/>
</dbReference>
<evidence type="ECO:0000313" key="15">
    <source>
        <dbReference type="EMBL" id="EBO1800524.1"/>
    </source>
</evidence>
<evidence type="ECO:0000313" key="58">
    <source>
        <dbReference type="EMBL" id="EDB8944587.1"/>
    </source>
</evidence>
<dbReference type="EMBL" id="AAMETK010000051">
    <property type="protein sequence ID" value="EDG6141297.1"/>
    <property type="molecule type" value="Genomic_DNA"/>
</dbReference>
<evidence type="ECO:0000313" key="33">
    <source>
        <dbReference type="EMBL" id="ECD8867137.1"/>
    </source>
</evidence>
<dbReference type="EMBL" id="AAGHRN010000065">
    <property type="protein sequence ID" value="EBO1800524.1"/>
    <property type="molecule type" value="Genomic_DNA"/>
</dbReference>
<dbReference type="UniPathway" id="UPA00665"/>
<reference evidence="64" key="5">
    <citation type="submission" date="2018-07" db="EMBL/GenBank/DDBJ databases">
        <authorList>
            <consortium name="GenomeTrakr network: Whole genome sequencing for foodborne pathogen traceback"/>
        </authorList>
    </citation>
    <scope>NUCLEOTIDE SEQUENCE</scope>
    <source>
        <strain evidence="57">CFSAN037722</strain>
        <strain evidence="35">FSIS11809892</strain>
        <strain evidence="43">FSIS11810047</strain>
        <strain evidence="37">FSIS11810308</strain>
        <strain evidence="51">FSIS11811714</strain>
        <strain evidence="13">FSIS11919071</strain>
        <strain evidence="17">FSIS11919895</strain>
        <strain evidence="11">FSIS11920420</strain>
        <strain evidence="53">FSIS1504604</strain>
        <strain evidence="54">FSIS1505305</strain>
        <strain evidence="59">FSIS1607987</strain>
        <strain evidence="64">FSIS1700006</strain>
        <strain evidence="69">FSIS1701215</strain>
        <strain evidence="71">FSIS1702006</strain>
        <strain evidence="65">FSIS1710673</strain>
        <strain evidence="41">FSIS21821670</strain>
        <strain evidence="47">FSIS21821917</strain>
        <strain evidence="39">FSIS21822115</strain>
        <strain evidence="27">FSIS21823005</strain>
        <strain evidence="21">FSIS21823015</strain>
        <strain evidence="19">FSIS21823046</strain>
        <strain evidence="29">FSIS21923591</strain>
        <strain evidence="49">FSIS31800552</strain>
        <strain evidence="45">FSIS31800750</strain>
        <strain evidence="15">FSIS31901572</strain>
        <strain evidence="23">FSIS31901849</strain>
    </source>
</reference>
<evidence type="ECO:0000313" key="72">
    <source>
        <dbReference type="EMBL" id="EDI6535470.1"/>
    </source>
</evidence>
<dbReference type="InterPro" id="IPR001872">
    <property type="entry name" value="Peptidase_A8"/>
</dbReference>
<dbReference type="EMBL" id="AAFZEX010000068">
    <property type="protein sequence ID" value="EBL4739008.1"/>
    <property type="molecule type" value="Genomic_DNA"/>
</dbReference>
<evidence type="ECO:0000313" key="45">
    <source>
        <dbReference type="EMBL" id="ECU2848353.1"/>
    </source>
</evidence>
<evidence type="ECO:0000313" key="46">
    <source>
        <dbReference type="EMBL" id="ECU2848447.1"/>
    </source>
</evidence>
<dbReference type="EMBL" id="AAKPLR010000113">
    <property type="protein sequence ID" value="ECU2848447.1"/>
    <property type="molecule type" value="Genomic_DNA"/>
</dbReference>
<dbReference type="EMBL" id="AAMHVA010000103">
    <property type="protein sequence ID" value="EDH4948529.1"/>
    <property type="molecule type" value="Genomic_DNA"/>
</dbReference>